<evidence type="ECO:0000256" key="1">
    <source>
        <dbReference type="SAM" id="Phobius"/>
    </source>
</evidence>
<evidence type="ECO:0000313" key="3">
    <source>
        <dbReference type="Proteomes" id="UP000199438"/>
    </source>
</evidence>
<dbReference type="Proteomes" id="UP000199438">
    <property type="component" value="Unassembled WGS sequence"/>
</dbReference>
<dbReference type="STRING" id="1334022.SAMN04487907_103165"/>
<organism evidence="2 3">
    <name type="scientific">Zunongwangia mangrovi</name>
    <dbReference type="NCBI Taxonomy" id="1334022"/>
    <lineage>
        <taxon>Bacteria</taxon>
        <taxon>Pseudomonadati</taxon>
        <taxon>Bacteroidota</taxon>
        <taxon>Flavobacteriia</taxon>
        <taxon>Flavobacteriales</taxon>
        <taxon>Flavobacteriaceae</taxon>
        <taxon>Zunongwangia</taxon>
    </lineage>
</organism>
<evidence type="ECO:0000313" key="2">
    <source>
        <dbReference type="EMBL" id="SFC27073.1"/>
    </source>
</evidence>
<keyword evidence="1" id="KW-1133">Transmembrane helix</keyword>
<sequence>MTICKNCHNRFQGNYCNQCGQKATVKRIRREFIFNDLQLGLFNIDSGMFFTIKELFTRPGYAIKDYIVGKRVGYFMPVSMLIVLSTIYSFLYHYLDIDLFYQTTNKFSEDERSMHLIKSLDGNYVYYVLMTLHVFSFSSWILFKKKGYNFSEHFVLNTYAASQRLVFHTVTLSILYVVPEEPQIRQLITRIQLIVDISLIGWCYFQFFKLKTITLIIKTVLSLGLSYLILIILISILYYVL</sequence>
<dbReference type="InterPro" id="IPR022134">
    <property type="entry name" value="DUF3667"/>
</dbReference>
<feature type="transmembrane region" description="Helical" evidence="1">
    <location>
        <begin position="220"/>
        <end position="240"/>
    </location>
</feature>
<dbReference type="RefSeq" id="WP_092541867.1">
    <property type="nucleotide sequence ID" value="NZ_FOKV01000003.1"/>
</dbReference>
<proteinExistence type="predicted"/>
<protein>
    <recommendedName>
        <fullName evidence="4">DUF3667 domain-containing protein</fullName>
    </recommendedName>
</protein>
<feature type="transmembrane region" description="Helical" evidence="1">
    <location>
        <begin position="74"/>
        <end position="95"/>
    </location>
</feature>
<keyword evidence="3" id="KW-1185">Reference proteome</keyword>
<dbReference type="Pfam" id="PF12412">
    <property type="entry name" value="DUF3667"/>
    <property type="match status" value="1"/>
</dbReference>
<keyword evidence="1" id="KW-0812">Transmembrane</keyword>
<keyword evidence="1" id="KW-0472">Membrane</keyword>
<reference evidence="3" key="1">
    <citation type="submission" date="2016-10" db="EMBL/GenBank/DDBJ databases">
        <authorList>
            <person name="Varghese N."/>
            <person name="Submissions S."/>
        </authorList>
    </citation>
    <scope>NUCLEOTIDE SEQUENCE [LARGE SCALE GENOMIC DNA]</scope>
    <source>
        <strain evidence="3">DSM 24499</strain>
    </source>
</reference>
<dbReference type="EMBL" id="FOKV01000003">
    <property type="protein sequence ID" value="SFC27073.1"/>
    <property type="molecule type" value="Genomic_DNA"/>
</dbReference>
<dbReference type="AlphaFoldDB" id="A0A1I1I077"/>
<feature type="transmembrane region" description="Helical" evidence="1">
    <location>
        <begin position="124"/>
        <end position="143"/>
    </location>
</feature>
<dbReference type="OrthoDB" id="7446256at2"/>
<name>A0A1I1I077_9FLAO</name>
<evidence type="ECO:0008006" key="4">
    <source>
        <dbReference type="Google" id="ProtNLM"/>
    </source>
</evidence>
<gene>
    <name evidence="2" type="ORF">SAMN04487907_103165</name>
</gene>
<accession>A0A1I1I077</accession>